<comment type="caution">
    <text evidence="2">The sequence shown here is derived from an EMBL/GenBank/DDBJ whole genome shotgun (WGS) entry which is preliminary data.</text>
</comment>
<name>A0A922IB66_DERFA</name>
<feature type="region of interest" description="Disordered" evidence="1">
    <location>
        <begin position="142"/>
        <end position="169"/>
    </location>
</feature>
<evidence type="ECO:0000256" key="1">
    <source>
        <dbReference type="SAM" id="MobiDB-lite"/>
    </source>
</evidence>
<dbReference type="Proteomes" id="UP000790347">
    <property type="component" value="Unassembled WGS sequence"/>
</dbReference>
<keyword evidence="3" id="KW-1185">Reference proteome</keyword>
<gene>
    <name evidence="2" type="ORF">DERF_001615</name>
</gene>
<organism evidence="2 3">
    <name type="scientific">Dermatophagoides farinae</name>
    <name type="common">American house dust mite</name>
    <dbReference type="NCBI Taxonomy" id="6954"/>
    <lineage>
        <taxon>Eukaryota</taxon>
        <taxon>Metazoa</taxon>
        <taxon>Ecdysozoa</taxon>
        <taxon>Arthropoda</taxon>
        <taxon>Chelicerata</taxon>
        <taxon>Arachnida</taxon>
        <taxon>Acari</taxon>
        <taxon>Acariformes</taxon>
        <taxon>Sarcoptiformes</taxon>
        <taxon>Astigmata</taxon>
        <taxon>Psoroptidia</taxon>
        <taxon>Analgoidea</taxon>
        <taxon>Pyroglyphidae</taxon>
        <taxon>Dermatophagoidinae</taxon>
        <taxon>Dermatophagoides</taxon>
    </lineage>
</organism>
<evidence type="ECO:0000313" key="3">
    <source>
        <dbReference type="Proteomes" id="UP000790347"/>
    </source>
</evidence>
<proteinExistence type="predicted"/>
<dbReference type="EMBL" id="ASGP02000001">
    <property type="protein sequence ID" value="KAH9527608.1"/>
    <property type="molecule type" value="Genomic_DNA"/>
</dbReference>
<protein>
    <submittedName>
        <fullName evidence="2">Uncharacterized protein</fullName>
    </submittedName>
</protein>
<accession>A0A922IB66</accession>
<dbReference type="AlphaFoldDB" id="A0A922IB66"/>
<reference evidence="2" key="2">
    <citation type="journal article" date="2022" name="Res Sq">
        <title>Comparative Genomics Reveals Insights into the Divergent Evolution of Astigmatic Mites and Household Pest Adaptations.</title>
        <authorList>
            <person name="Xiong Q."/>
            <person name="Wan A.T.-Y."/>
            <person name="Liu X.-Y."/>
            <person name="Fung C.S.-H."/>
            <person name="Xiao X."/>
            <person name="Malainual N."/>
            <person name="Hou J."/>
            <person name="Wang L."/>
            <person name="Wang M."/>
            <person name="Yang K."/>
            <person name="Cui Y."/>
            <person name="Leung E."/>
            <person name="Nong W."/>
            <person name="Shin S.-K."/>
            <person name="Au S."/>
            <person name="Jeong K.Y."/>
            <person name="Chew F.T."/>
            <person name="Hui J."/>
            <person name="Leung T.F."/>
            <person name="Tungtrongchitr A."/>
            <person name="Zhong N."/>
            <person name="Liu Z."/>
            <person name="Tsui S."/>
        </authorList>
    </citation>
    <scope>NUCLEOTIDE SEQUENCE</scope>
    <source>
        <strain evidence="2">Derf</strain>
        <tissue evidence="2">Whole organism</tissue>
    </source>
</reference>
<sequence length="467" mass="55762">MDNDDDNNIRKCRRERLVHIHDNSHEEKGRQNYRWSNSIVTYVNHCQQQQYHQFHNHNDSTMQTVSTLSPVSSNSDRHDIITTITTNNSQSSNTNHIDTLIESRKTWPVGITTRSAIRMMRSCGYNKDHYINHQQDSFKPKYCPTSELPIKEKKNSSRRKEKSQSSNKTSFQWSELIRPRVIHLRKLKSFRVLVFGSMNKNSITANSGGNYNYDGHRLDNNFLRKCRHNFIMEPNYQRKGSNSDLLSTYNINYACGLSNVCLELCFLKWSDSFQTKSEFYQQTFAPYFDMTNIAIGYYDPNDLESIEHMQSWIKAFYNHHHHHNKKSLINMVIIRIEDTSSSHFRRLLRKAKRLEQRSYDHIVSSLLNKFRTSIYHMTIKHRLFGRKPSLKPLWKVMYHVITMGRMMIKKHSMDEDSMIIDRIENVERRLTRGHRQETLNKMIGRFIRNLTNGIWRFIQRPNHHHWF</sequence>
<evidence type="ECO:0000313" key="2">
    <source>
        <dbReference type="EMBL" id="KAH9527608.1"/>
    </source>
</evidence>
<reference evidence="2" key="1">
    <citation type="submission" date="2013-05" db="EMBL/GenBank/DDBJ databases">
        <authorList>
            <person name="Yim A.K.Y."/>
            <person name="Chan T.F."/>
            <person name="Ji K.M."/>
            <person name="Liu X.Y."/>
            <person name="Zhou J.W."/>
            <person name="Li R.Q."/>
            <person name="Yang K.Y."/>
            <person name="Li J."/>
            <person name="Li M."/>
            <person name="Law P.T.W."/>
            <person name="Wu Y.L."/>
            <person name="Cai Z.L."/>
            <person name="Qin H."/>
            <person name="Bao Y."/>
            <person name="Leung R.K.K."/>
            <person name="Ng P.K.S."/>
            <person name="Zou J."/>
            <person name="Zhong X.J."/>
            <person name="Ran P.X."/>
            <person name="Zhong N.S."/>
            <person name="Liu Z.G."/>
            <person name="Tsui S.K.W."/>
        </authorList>
    </citation>
    <scope>NUCLEOTIDE SEQUENCE</scope>
    <source>
        <strain evidence="2">Derf</strain>
        <tissue evidence="2">Whole organism</tissue>
    </source>
</reference>